<organism evidence="3 4">
    <name type="scientific">Potamilus streckersoni</name>
    <dbReference type="NCBI Taxonomy" id="2493646"/>
    <lineage>
        <taxon>Eukaryota</taxon>
        <taxon>Metazoa</taxon>
        <taxon>Spiralia</taxon>
        <taxon>Lophotrochozoa</taxon>
        <taxon>Mollusca</taxon>
        <taxon>Bivalvia</taxon>
        <taxon>Autobranchia</taxon>
        <taxon>Heteroconchia</taxon>
        <taxon>Palaeoheterodonta</taxon>
        <taxon>Unionida</taxon>
        <taxon>Unionoidea</taxon>
        <taxon>Unionidae</taxon>
        <taxon>Ambleminae</taxon>
        <taxon>Lampsilini</taxon>
        <taxon>Potamilus</taxon>
    </lineage>
</organism>
<feature type="region of interest" description="Disordered" evidence="1">
    <location>
        <begin position="328"/>
        <end position="386"/>
    </location>
</feature>
<evidence type="ECO:0000313" key="3">
    <source>
        <dbReference type="EMBL" id="KAK3609811.1"/>
    </source>
</evidence>
<dbReference type="InterPro" id="IPR001849">
    <property type="entry name" value="PH_domain"/>
</dbReference>
<name>A0AAE0WCP3_9BIVA</name>
<dbReference type="SMART" id="SM00233">
    <property type="entry name" value="PH"/>
    <property type="match status" value="1"/>
</dbReference>
<dbReference type="AlphaFoldDB" id="A0AAE0WCP3"/>
<feature type="region of interest" description="Disordered" evidence="1">
    <location>
        <begin position="204"/>
        <end position="232"/>
    </location>
</feature>
<dbReference type="EMBL" id="JAEAOA010001782">
    <property type="protein sequence ID" value="KAK3609811.1"/>
    <property type="molecule type" value="Genomic_DNA"/>
</dbReference>
<gene>
    <name evidence="3" type="ORF">CHS0354_029850</name>
</gene>
<accession>A0AAE0WCP3</accession>
<dbReference type="Pfam" id="PF00169">
    <property type="entry name" value="PH"/>
    <property type="match status" value="1"/>
</dbReference>
<evidence type="ECO:0000256" key="1">
    <source>
        <dbReference type="SAM" id="MobiDB-lite"/>
    </source>
</evidence>
<dbReference type="PROSITE" id="PS50003">
    <property type="entry name" value="PH_DOMAIN"/>
    <property type="match status" value="1"/>
</dbReference>
<dbReference type="Proteomes" id="UP001195483">
    <property type="component" value="Unassembled WGS sequence"/>
</dbReference>
<reference evidence="3" key="1">
    <citation type="journal article" date="2021" name="Genome Biol. Evol.">
        <title>A High-Quality Reference Genome for a Parasitic Bivalve with Doubly Uniparental Inheritance (Bivalvia: Unionida).</title>
        <authorList>
            <person name="Smith C.H."/>
        </authorList>
    </citation>
    <scope>NUCLEOTIDE SEQUENCE</scope>
    <source>
        <strain evidence="3">CHS0354</strain>
    </source>
</reference>
<sequence length="506" mass="56753">MTEHVFEGVLEKTAGILKNNKVWMVLHKKSLNYYKENRRSSCIGSIDLSEVQTVKPLPEKGGTRFEISTRTRSFIFVADSSEKCKEWVNQIHKAWAVESTQGDDSAIPHNSSKENKHEDLSKIGNTALMKQNWEKMISNTTDLPISQPLIGNSEQVVQRRPSKNKKDKSDSHKLESYGKNGNEKHHLSGPYDKPWSSYLSVISGPEVPSSSSNRASADMEASNTQQRNAPNDEMSCVSVGWAIDKEKKDDLAGKIEDDGKYSQKTISELRVSNSCSDQTQLNSMAIGRKESPTTEDKDFDKSEPDADIVQMRRSRTIVKVHRDGSVSNVEDADRYSQDPTVKSKSRDVSKLQRQEAIEPHFGSQPKVSEESRGTAESSKDYTSQYVNNKPEAIPVKVPSPRPSFDSKSDLVQKASEVKKTTLITIESNASASLTVNNGKPRTCKVGLLTENAVPLREVKKFKPYALKELKIFLENNFDLVSLNLNVERYSTEKSAMEALKEFLERI</sequence>
<feature type="compositionally biased region" description="Basic and acidic residues" evidence="1">
    <location>
        <begin position="344"/>
        <end position="358"/>
    </location>
</feature>
<evidence type="ECO:0000259" key="2">
    <source>
        <dbReference type="PROSITE" id="PS50003"/>
    </source>
</evidence>
<dbReference type="InterPro" id="IPR011993">
    <property type="entry name" value="PH-like_dom_sf"/>
</dbReference>
<feature type="compositionally biased region" description="Polar residues" evidence="1">
    <location>
        <begin position="272"/>
        <end position="283"/>
    </location>
</feature>
<feature type="region of interest" description="Disordered" evidence="1">
    <location>
        <begin position="272"/>
        <end position="314"/>
    </location>
</feature>
<comment type="caution">
    <text evidence="3">The sequence shown here is derived from an EMBL/GenBank/DDBJ whole genome shotgun (WGS) entry which is preliminary data.</text>
</comment>
<feature type="compositionally biased region" description="Basic and acidic residues" evidence="1">
    <location>
        <begin position="367"/>
        <end position="379"/>
    </location>
</feature>
<feature type="compositionally biased region" description="Basic and acidic residues" evidence="1">
    <location>
        <begin position="287"/>
        <end position="304"/>
    </location>
</feature>
<proteinExistence type="predicted"/>
<protein>
    <recommendedName>
        <fullName evidence="2">PH domain-containing protein</fullName>
    </recommendedName>
</protein>
<reference evidence="3" key="2">
    <citation type="journal article" date="2021" name="Genome Biol. Evol.">
        <title>Developing a high-quality reference genome for a parasitic bivalve with doubly uniparental inheritance (Bivalvia: Unionida).</title>
        <authorList>
            <person name="Smith C.H."/>
        </authorList>
    </citation>
    <scope>NUCLEOTIDE SEQUENCE</scope>
    <source>
        <strain evidence="3">CHS0354</strain>
        <tissue evidence="3">Mantle</tissue>
    </source>
</reference>
<feature type="compositionally biased region" description="Basic and acidic residues" evidence="1">
    <location>
        <begin position="111"/>
        <end position="120"/>
    </location>
</feature>
<feature type="compositionally biased region" description="Basic and acidic residues" evidence="1">
    <location>
        <begin position="167"/>
        <end position="186"/>
    </location>
</feature>
<keyword evidence="4" id="KW-1185">Reference proteome</keyword>
<feature type="compositionally biased region" description="Polar residues" evidence="1">
    <location>
        <begin position="208"/>
        <end position="229"/>
    </location>
</feature>
<feature type="region of interest" description="Disordered" evidence="1">
    <location>
        <begin position="143"/>
        <end position="189"/>
    </location>
</feature>
<dbReference type="SUPFAM" id="SSF50729">
    <property type="entry name" value="PH domain-like"/>
    <property type="match status" value="1"/>
</dbReference>
<feature type="region of interest" description="Disordered" evidence="1">
    <location>
        <begin position="101"/>
        <end position="120"/>
    </location>
</feature>
<feature type="domain" description="PH" evidence="2">
    <location>
        <begin position="3"/>
        <end position="96"/>
    </location>
</feature>
<feature type="compositionally biased region" description="Polar residues" evidence="1">
    <location>
        <begin position="143"/>
        <end position="156"/>
    </location>
</feature>
<reference evidence="3" key="3">
    <citation type="submission" date="2023-05" db="EMBL/GenBank/DDBJ databases">
        <authorList>
            <person name="Smith C.H."/>
        </authorList>
    </citation>
    <scope>NUCLEOTIDE SEQUENCE</scope>
    <source>
        <strain evidence="3">CHS0354</strain>
        <tissue evidence="3">Mantle</tissue>
    </source>
</reference>
<evidence type="ECO:0000313" key="4">
    <source>
        <dbReference type="Proteomes" id="UP001195483"/>
    </source>
</evidence>
<dbReference type="Gene3D" id="2.30.29.30">
    <property type="entry name" value="Pleckstrin-homology domain (PH domain)/Phosphotyrosine-binding domain (PTB)"/>
    <property type="match status" value="1"/>
</dbReference>